<dbReference type="Pfam" id="PF08495">
    <property type="entry name" value="FIST"/>
    <property type="match status" value="1"/>
</dbReference>
<feature type="compositionally biased region" description="Low complexity" evidence="1">
    <location>
        <begin position="429"/>
        <end position="459"/>
    </location>
</feature>
<comment type="caution">
    <text evidence="3">The sequence shown here is derived from an EMBL/GenBank/DDBJ whole genome shotgun (WGS) entry which is preliminary data.</text>
</comment>
<feature type="compositionally biased region" description="Low complexity" evidence="1">
    <location>
        <begin position="242"/>
        <end position="251"/>
    </location>
</feature>
<feature type="compositionally biased region" description="Low complexity" evidence="1">
    <location>
        <begin position="178"/>
        <end position="189"/>
    </location>
</feature>
<dbReference type="OrthoDB" id="532617at2759"/>
<keyword evidence="4" id="KW-1185">Reference proteome</keyword>
<sequence>MAAPTARGLASWAAQQAAQQPFFFTSACYRGRSLLTASKQLAQQVKEQLGPNRPPHLITLFATPYHEWGATLSELPQSLRTLLAAEGGAPPLVIGGVLRTVSGGAHTCREGEACVALMAAHLPGVRLHPFATDRSSLPSLGGGGSWAEVMRLAAARAAGGGSGSSSGSSGSGGGGTSAVGASGAGAAVAKQQHEIGSGPSNVSSGGGFWRSSGGALASMGRDRDRGRARSGGTGPGAGGGPQDAALGLAGPSPATASKQPPKESVATFMLTTPHFVQVEELLSRLGQVAPAMPVFGGVSAAGAWGDSESSWGAVWMNDNVMARGAVGCVMQGPFQLDTIVTPGFRGAGPVMRVTQAWGQQVLELDGEPAQRPLQRAMSDALNSGEFATSLKIGVGDATGAPVPAPASPQAPRPSPTSRAQQPRPPLPRAAPDCAQQQQQPDLGAQHAPQARQQQQPQQQLVTRNWFFQQGPPRPVLTLYTAGPVAVGTPIQVHLQNYPSAHRAMRDQLRAYAEALPAQVAAAPGAVGVLGLSCSGLPFFEDTDVARCLPRAAFAGGKVEGEFGSTAPGRLPSRLHSFTSCLALLRAADGASGGAEESTGGGSDGGVRDGGVL</sequence>
<feature type="compositionally biased region" description="Gly residues" evidence="1">
    <location>
        <begin position="229"/>
        <end position="241"/>
    </location>
</feature>
<organism evidence="3 4">
    <name type="scientific">Chlamydomonas schloesseri</name>
    <dbReference type="NCBI Taxonomy" id="2026947"/>
    <lineage>
        <taxon>Eukaryota</taxon>
        <taxon>Viridiplantae</taxon>
        <taxon>Chlorophyta</taxon>
        <taxon>core chlorophytes</taxon>
        <taxon>Chlorophyceae</taxon>
        <taxon>CS clade</taxon>
        <taxon>Chlamydomonadales</taxon>
        <taxon>Chlamydomonadaceae</taxon>
        <taxon>Chlamydomonas</taxon>
    </lineage>
</organism>
<evidence type="ECO:0000259" key="2">
    <source>
        <dbReference type="SMART" id="SM00897"/>
    </source>
</evidence>
<dbReference type="SMART" id="SM00897">
    <property type="entry name" value="FIST"/>
    <property type="match status" value="1"/>
</dbReference>
<gene>
    <name evidence="3" type="ORF">HYH02_000220</name>
</gene>
<dbReference type="EMBL" id="JAEHOD010000012">
    <property type="protein sequence ID" value="KAG2450117.1"/>
    <property type="molecule type" value="Genomic_DNA"/>
</dbReference>
<evidence type="ECO:0000256" key="1">
    <source>
        <dbReference type="SAM" id="MobiDB-lite"/>
    </source>
</evidence>
<protein>
    <recommendedName>
        <fullName evidence="2">FIST domain-containing protein</fullName>
    </recommendedName>
</protein>
<feature type="compositionally biased region" description="Gly residues" evidence="1">
    <location>
        <begin position="158"/>
        <end position="177"/>
    </location>
</feature>
<feature type="compositionally biased region" description="Low complexity" evidence="1">
    <location>
        <begin position="196"/>
        <end position="214"/>
    </location>
</feature>
<feature type="compositionally biased region" description="Pro residues" evidence="1">
    <location>
        <begin position="402"/>
        <end position="414"/>
    </location>
</feature>
<proteinExistence type="predicted"/>
<feature type="region of interest" description="Disordered" evidence="1">
    <location>
        <begin position="158"/>
        <end position="262"/>
    </location>
</feature>
<feature type="domain" description="FIST" evidence="2">
    <location>
        <begin position="54"/>
        <end position="368"/>
    </location>
</feature>
<dbReference type="PROSITE" id="PS51257">
    <property type="entry name" value="PROKAR_LIPOPROTEIN"/>
    <property type="match status" value="1"/>
</dbReference>
<feature type="region of interest" description="Disordered" evidence="1">
    <location>
        <begin position="397"/>
        <end position="459"/>
    </location>
</feature>
<evidence type="ECO:0000313" key="4">
    <source>
        <dbReference type="Proteomes" id="UP000613740"/>
    </source>
</evidence>
<evidence type="ECO:0000313" key="3">
    <source>
        <dbReference type="EMBL" id="KAG2450117.1"/>
    </source>
</evidence>
<dbReference type="InterPro" id="IPR013702">
    <property type="entry name" value="FIST_domain_N"/>
</dbReference>
<dbReference type="Proteomes" id="UP000613740">
    <property type="component" value="Unassembled WGS sequence"/>
</dbReference>
<reference evidence="3" key="1">
    <citation type="journal article" date="2020" name="bioRxiv">
        <title>Comparative genomics of Chlamydomonas.</title>
        <authorList>
            <person name="Craig R.J."/>
            <person name="Hasan A.R."/>
            <person name="Ness R.W."/>
            <person name="Keightley P.D."/>
        </authorList>
    </citation>
    <scope>NUCLEOTIDE SEQUENCE</scope>
    <source>
        <strain evidence="3">CCAP 11/173</strain>
    </source>
</reference>
<dbReference type="AlphaFoldDB" id="A0A835WM18"/>
<name>A0A835WM18_9CHLO</name>
<feature type="region of interest" description="Disordered" evidence="1">
    <location>
        <begin position="590"/>
        <end position="612"/>
    </location>
</feature>
<accession>A0A835WM18</accession>
<feature type="compositionally biased region" description="Gly residues" evidence="1">
    <location>
        <begin position="598"/>
        <end position="612"/>
    </location>
</feature>